<dbReference type="AlphaFoldDB" id="A0A561WE51"/>
<dbReference type="InterPro" id="IPR035897">
    <property type="entry name" value="Toll_tir_struct_dom_sf"/>
</dbReference>
<dbReference type="Gene3D" id="3.40.50.10140">
    <property type="entry name" value="Toll/interleukin-1 receptor homology (TIR) domain"/>
    <property type="match status" value="1"/>
</dbReference>
<accession>A0A561WE51</accession>
<reference evidence="4 5" key="1">
    <citation type="submission" date="2019-06" db="EMBL/GenBank/DDBJ databases">
        <title>Sequencing the genomes of 1000 actinobacteria strains.</title>
        <authorList>
            <person name="Klenk H.-P."/>
        </authorList>
    </citation>
    <scope>NUCLEOTIDE SEQUENCE [LARGE SCALE GENOMIC DNA]</scope>
    <source>
        <strain evidence="4 5">DSM 102131</strain>
    </source>
</reference>
<organism evidence="4 5">
    <name type="scientific">Micromonospora palomenae</name>
    <dbReference type="NCBI Taxonomy" id="1461247"/>
    <lineage>
        <taxon>Bacteria</taxon>
        <taxon>Bacillati</taxon>
        <taxon>Actinomycetota</taxon>
        <taxon>Actinomycetes</taxon>
        <taxon>Micromonosporales</taxon>
        <taxon>Micromonosporaceae</taxon>
        <taxon>Micromonospora</taxon>
    </lineage>
</organism>
<feature type="compositionally biased region" description="Basic and acidic residues" evidence="1">
    <location>
        <begin position="105"/>
        <end position="117"/>
    </location>
</feature>
<dbReference type="InterPro" id="IPR000157">
    <property type="entry name" value="TIR_dom"/>
</dbReference>
<comment type="caution">
    <text evidence="4">The sequence shown here is derived from an EMBL/GenBank/DDBJ whole genome shotgun (WGS) entry which is preliminary data.</text>
</comment>
<feature type="domain" description="NB-ARC" evidence="2">
    <location>
        <begin position="149"/>
        <end position="274"/>
    </location>
</feature>
<dbReference type="InterPro" id="IPR053137">
    <property type="entry name" value="NLR-like"/>
</dbReference>
<evidence type="ECO:0000259" key="2">
    <source>
        <dbReference type="Pfam" id="PF00931"/>
    </source>
</evidence>
<feature type="domain" description="TIR" evidence="3">
    <location>
        <begin position="3"/>
        <end position="96"/>
    </location>
</feature>
<sequence>MELDLWDWEVGANVVEKIRDGLQRCQRMVALFSEAYFEAERHTTVEWTALLHVRDADQPLILPLRVEEVTPPRILAPLLREDLFGIPEGEARKRLLAVVRGKRRPDGHPEFPGSDRRGRVKRSGPRLPGSLPSVWNVPPRNPAFTGRDRMLVDLRQALVSGGRAVVQALQGMGGVGKTQLAIEYAHRFAGEYELVWWIASEQPELIGEQFAALAVAAGVADADTEVASAVDGVKSFLRSADRVLLVFDNAEAREDIHPWLPGGSGHVVVTSRSPVWAGVAQPVGVDVFARSESVALLRTHLPHVSEAEADQLAEALGDLPLAVAQAADLLAETGMPVPDYLQTLDEHAADLLGGRPPVGYPAPLGAAVRVATERLTREDPAAGQLLTLCAFLAPEPVPLHLFRHAPDQTLPEPLATTARSGIALDRTVGHITRYGLARPSGDGPILHRLTQAILKDTLTPEQRTTTREQVDQLLIAARPDDGTDPAHWPRWTRLMPHILAADPATTTNTELRYVTFSAVWHLLARGDGHTALPLAHHLHTEWTHRHGPDDDTSLIAASLLAYAHRQLGQYQQAHALDEDTLNRRRRIHGDDHPNTLTSANNLAADLSNLGQHEQARALDEDTLNRRRRVLGDDHPDTLTSANNLAADLRQLGQHEQARALDEDTLTRRRLLLGDDHPQTLSSAHNLAADLSNLGQHEQARALDEDALTGFRRVLGDDHPDTLTSAHNLAIDLRHLGQHEQARALDEDTLTRFRRVLGDDHPDTLSSANNLATNLRHLGQHEQARALDEDTLTRRRRVLGDDHPDTLTSANNLAADLRHLGQQEQAQRLMDEVARWRGEASA</sequence>
<name>A0A561WE51_9ACTN</name>
<evidence type="ECO:0000256" key="1">
    <source>
        <dbReference type="SAM" id="MobiDB-lite"/>
    </source>
</evidence>
<dbReference type="PANTHER" id="PTHR46082:SF6">
    <property type="entry name" value="AAA+ ATPASE DOMAIN-CONTAINING PROTEIN-RELATED"/>
    <property type="match status" value="1"/>
</dbReference>
<dbReference type="EMBL" id="VIXA01000002">
    <property type="protein sequence ID" value="TWG22147.1"/>
    <property type="molecule type" value="Genomic_DNA"/>
</dbReference>
<evidence type="ECO:0000313" key="4">
    <source>
        <dbReference type="EMBL" id="TWG22147.1"/>
    </source>
</evidence>
<dbReference type="Pfam" id="PF13676">
    <property type="entry name" value="TIR_2"/>
    <property type="match status" value="1"/>
</dbReference>
<dbReference type="PRINTS" id="PR00364">
    <property type="entry name" value="DISEASERSIST"/>
</dbReference>
<dbReference type="Gene3D" id="1.25.40.10">
    <property type="entry name" value="Tetratricopeptide repeat domain"/>
    <property type="match status" value="2"/>
</dbReference>
<dbReference type="InterPro" id="IPR002182">
    <property type="entry name" value="NB-ARC"/>
</dbReference>
<proteinExistence type="predicted"/>
<dbReference type="Pfam" id="PF13374">
    <property type="entry name" value="TPR_10"/>
    <property type="match status" value="1"/>
</dbReference>
<dbReference type="SUPFAM" id="SSF52200">
    <property type="entry name" value="Toll/Interleukin receptor TIR domain"/>
    <property type="match status" value="1"/>
</dbReference>
<dbReference type="InterPro" id="IPR011990">
    <property type="entry name" value="TPR-like_helical_dom_sf"/>
</dbReference>
<evidence type="ECO:0000259" key="3">
    <source>
        <dbReference type="Pfam" id="PF13676"/>
    </source>
</evidence>
<dbReference type="Proteomes" id="UP000319927">
    <property type="component" value="Unassembled WGS sequence"/>
</dbReference>
<gene>
    <name evidence="4" type="ORF">FHX75_12667</name>
</gene>
<dbReference type="GO" id="GO:0007165">
    <property type="term" value="P:signal transduction"/>
    <property type="evidence" value="ECO:0007669"/>
    <property type="project" value="InterPro"/>
</dbReference>
<dbReference type="NCBIfam" id="NF040586">
    <property type="entry name" value="FxSxx_TPR"/>
    <property type="match status" value="1"/>
</dbReference>
<protein>
    <submittedName>
        <fullName evidence="4">NB-ARC domain-containing protein</fullName>
    </submittedName>
</protein>
<dbReference type="InterPro" id="IPR027417">
    <property type="entry name" value="P-loop_NTPase"/>
</dbReference>
<dbReference type="SUPFAM" id="SSF48452">
    <property type="entry name" value="TPR-like"/>
    <property type="match status" value="3"/>
</dbReference>
<dbReference type="Gene3D" id="3.40.50.300">
    <property type="entry name" value="P-loop containing nucleotide triphosphate hydrolases"/>
    <property type="match status" value="1"/>
</dbReference>
<keyword evidence="5" id="KW-1185">Reference proteome</keyword>
<dbReference type="Pfam" id="PF00931">
    <property type="entry name" value="NB-ARC"/>
    <property type="match status" value="1"/>
</dbReference>
<dbReference type="GO" id="GO:0043531">
    <property type="term" value="F:ADP binding"/>
    <property type="evidence" value="ECO:0007669"/>
    <property type="project" value="InterPro"/>
</dbReference>
<dbReference type="PANTHER" id="PTHR46082">
    <property type="entry name" value="ATP/GTP-BINDING PROTEIN-RELATED"/>
    <property type="match status" value="1"/>
</dbReference>
<evidence type="ECO:0000313" key="5">
    <source>
        <dbReference type="Proteomes" id="UP000319927"/>
    </source>
</evidence>
<feature type="region of interest" description="Disordered" evidence="1">
    <location>
        <begin position="105"/>
        <end position="132"/>
    </location>
</feature>
<dbReference type="SUPFAM" id="SSF52540">
    <property type="entry name" value="P-loop containing nucleoside triphosphate hydrolases"/>
    <property type="match status" value="1"/>
</dbReference>
<dbReference type="Pfam" id="PF13424">
    <property type="entry name" value="TPR_12"/>
    <property type="match status" value="3"/>
</dbReference>